<evidence type="ECO:0000313" key="2">
    <source>
        <dbReference type="Proteomes" id="UP000052946"/>
    </source>
</evidence>
<name>A0A0U9HD63_9BACI</name>
<dbReference type="Proteomes" id="UP000052946">
    <property type="component" value="Unassembled WGS sequence"/>
</dbReference>
<comment type="caution">
    <text evidence="1">The sequence shown here is derived from an EMBL/GenBank/DDBJ whole genome shotgun (WGS) entry which is preliminary data.</text>
</comment>
<accession>A0A0U9HD63</accession>
<dbReference type="EMBL" id="BBXV01000023">
    <property type="protein sequence ID" value="GAQ18020.1"/>
    <property type="molecule type" value="Genomic_DNA"/>
</dbReference>
<dbReference type="RefSeq" id="WP_058950174.1">
    <property type="nucleotide sequence ID" value="NZ_BBXV01000023.1"/>
</dbReference>
<reference evidence="2" key="1">
    <citation type="submission" date="2015-07" db="EMBL/GenBank/DDBJ databases">
        <title>Draft Genome Sequence of Oceanobacillus picturae Heshi-B3 that Was Isolated from Fermented Rice Bran with Aging Salted Mackerel, Which Was Named Heshiko as Traditional Fermented Seafood in Japan.</title>
        <authorList>
            <person name="Akuzawa S."/>
            <person name="Nakagawa J."/>
            <person name="Kanekatsu T."/>
            <person name="Kanesaki Y."/>
            <person name="Suzuki T."/>
        </authorList>
    </citation>
    <scope>NUCLEOTIDE SEQUENCE [LARGE SCALE GENOMIC DNA]</scope>
    <source>
        <strain evidence="2">Heshi-B3</strain>
    </source>
</reference>
<dbReference type="AlphaFoldDB" id="A0A0U9HD63"/>
<evidence type="ECO:0000313" key="1">
    <source>
        <dbReference type="EMBL" id="GAQ18020.1"/>
    </source>
</evidence>
<organism evidence="1 2">
    <name type="scientific">Oceanobacillus picturae</name>
    <dbReference type="NCBI Taxonomy" id="171693"/>
    <lineage>
        <taxon>Bacteria</taxon>
        <taxon>Bacillati</taxon>
        <taxon>Bacillota</taxon>
        <taxon>Bacilli</taxon>
        <taxon>Bacillales</taxon>
        <taxon>Bacillaceae</taxon>
        <taxon>Oceanobacillus</taxon>
    </lineage>
</organism>
<proteinExistence type="predicted"/>
<dbReference type="OrthoDB" id="8910390at2"/>
<sequence>MMSQTEDLIYQYHWRKKEMDRLNNILFGTRSNMKSIGVAQYGVEATLPKPNTNIKSMAEMDAMDAREKRLYKRWMEYKDKVQGIELLGDYLEEEQHLIILDCMMEGMSYRSIADHLGVNRNKIRDMKEDMLSQLCQKCHFLHDLLERNSA</sequence>
<reference evidence="1 2" key="2">
    <citation type="journal article" date="2016" name="Genome Announc.">
        <title>Draft Genome Sequence of Oceanobacillus picturae Heshi-B3, Isolated from Fermented Rice Bran in a Traditional Japanese Seafood Dish.</title>
        <authorList>
            <person name="Akuzawa S."/>
            <person name="Nagaoka J."/>
            <person name="Kanekatsu M."/>
            <person name="Kanesaki Y."/>
            <person name="Suzuki T."/>
        </authorList>
    </citation>
    <scope>NUCLEOTIDE SEQUENCE [LARGE SCALE GENOMIC DNA]</scope>
    <source>
        <strain evidence="1 2">Heshi-B3</strain>
    </source>
</reference>
<protein>
    <submittedName>
        <fullName evidence="1">RNA polymerase sigma factor</fullName>
    </submittedName>
</protein>
<gene>
    <name evidence="1" type="ORF">OPHB3_1959</name>
</gene>
<dbReference type="InterPro" id="IPR013324">
    <property type="entry name" value="RNA_pol_sigma_r3/r4-like"/>
</dbReference>
<dbReference type="SUPFAM" id="SSF88659">
    <property type="entry name" value="Sigma3 and sigma4 domains of RNA polymerase sigma factors"/>
    <property type="match status" value="1"/>
</dbReference>